<dbReference type="GO" id="GO:0003908">
    <property type="term" value="F:methylated-DNA-[protein]-cysteine S-methyltransferase activity"/>
    <property type="evidence" value="ECO:0007669"/>
    <property type="project" value="UniProtKB-UniRule"/>
</dbReference>
<dbReference type="InterPro" id="IPR036631">
    <property type="entry name" value="MGMT_N_sf"/>
</dbReference>
<feature type="domain" description="Methylguanine DNA methyltransferase ribonuclease-like" evidence="11">
    <location>
        <begin position="3"/>
        <end position="72"/>
    </location>
</feature>
<gene>
    <name evidence="12" type="ORF">IAD50_08750</name>
</gene>
<dbReference type="InterPro" id="IPR036217">
    <property type="entry name" value="MethylDNA_cys_MeTrfase_DNAb"/>
</dbReference>
<dbReference type="InterPro" id="IPR023546">
    <property type="entry name" value="MGMT"/>
</dbReference>
<keyword evidence="5 9" id="KW-0808">Transferase</keyword>
<evidence type="ECO:0000256" key="7">
    <source>
        <dbReference type="ARBA" id="ARBA00023204"/>
    </source>
</evidence>
<evidence type="ECO:0000313" key="12">
    <source>
        <dbReference type="EMBL" id="HIU30366.1"/>
    </source>
</evidence>
<dbReference type="InterPro" id="IPR014048">
    <property type="entry name" value="MethylDNA_cys_MeTrfase_DNA-bd"/>
</dbReference>
<evidence type="ECO:0000256" key="8">
    <source>
        <dbReference type="ARBA" id="ARBA00049348"/>
    </source>
</evidence>
<comment type="function">
    <text evidence="9">Involved in the cellular defense against the biological effects of O6-methylguanine (O6-MeG) and O4-methylthymine (O4-MeT) in DNA. Repairs the methylated nucleobase in DNA by stoichiometrically transferring the methyl group to a cysteine residue in the enzyme. This is a suicide reaction: the enzyme is irreversibly inactivated.</text>
</comment>
<dbReference type="CDD" id="cd06445">
    <property type="entry name" value="ATase"/>
    <property type="match status" value="1"/>
</dbReference>
<keyword evidence="3 9" id="KW-0963">Cytoplasm</keyword>
<evidence type="ECO:0000259" key="10">
    <source>
        <dbReference type="Pfam" id="PF01035"/>
    </source>
</evidence>
<evidence type="ECO:0000256" key="2">
    <source>
        <dbReference type="ARBA" id="ARBA00008711"/>
    </source>
</evidence>
<dbReference type="InterPro" id="IPR036388">
    <property type="entry name" value="WH-like_DNA-bd_sf"/>
</dbReference>
<comment type="catalytic activity">
    <reaction evidence="1 9">
        <text>a 4-O-methyl-thymidine in DNA + L-cysteinyl-[protein] = a thymidine in DNA + S-methyl-L-cysteinyl-[protein]</text>
        <dbReference type="Rhea" id="RHEA:53428"/>
        <dbReference type="Rhea" id="RHEA-COMP:10131"/>
        <dbReference type="Rhea" id="RHEA-COMP:10132"/>
        <dbReference type="Rhea" id="RHEA-COMP:13555"/>
        <dbReference type="Rhea" id="RHEA-COMP:13556"/>
        <dbReference type="ChEBI" id="CHEBI:29950"/>
        <dbReference type="ChEBI" id="CHEBI:82612"/>
        <dbReference type="ChEBI" id="CHEBI:137386"/>
        <dbReference type="ChEBI" id="CHEBI:137387"/>
        <dbReference type="EC" id="2.1.1.63"/>
    </reaction>
</comment>
<dbReference type="GO" id="GO:0032259">
    <property type="term" value="P:methylation"/>
    <property type="evidence" value="ECO:0007669"/>
    <property type="project" value="UniProtKB-KW"/>
</dbReference>
<comment type="miscellaneous">
    <text evidence="9">This enzyme catalyzes only one turnover and therefore is not strictly catalytic. According to one definition, an enzyme is a biocatalyst that acts repeatedly and over many reaction cycles.</text>
</comment>
<evidence type="ECO:0000256" key="3">
    <source>
        <dbReference type="ARBA" id="ARBA00022490"/>
    </source>
</evidence>
<dbReference type="HAMAP" id="MF_00772">
    <property type="entry name" value="OGT"/>
    <property type="match status" value="1"/>
</dbReference>
<reference evidence="12" key="2">
    <citation type="journal article" date="2021" name="PeerJ">
        <title>Extensive microbial diversity within the chicken gut microbiome revealed by metagenomics and culture.</title>
        <authorList>
            <person name="Gilroy R."/>
            <person name="Ravi A."/>
            <person name="Getino M."/>
            <person name="Pursley I."/>
            <person name="Horton D.L."/>
            <person name="Alikhan N.F."/>
            <person name="Baker D."/>
            <person name="Gharbi K."/>
            <person name="Hall N."/>
            <person name="Watson M."/>
            <person name="Adriaenssens E.M."/>
            <person name="Foster-Nyarko E."/>
            <person name="Jarju S."/>
            <person name="Secka A."/>
            <person name="Antonio M."/>
            <person name="Oren A."/>
            <person name="Chaudhuri R.R."/>
            <person name="La Ragione R."/>
            <person name="Hildebrand F."/>
            <person name="Pallen M.J."/>
        </authorList>
    </citation>
    <scope>NUCLEOTIDE SEQUENCE</scope>
    <source>
        <strain evidence="12">CHK195-4489</strain>
    </source>
</reference>
<dbReference type="InterPro" id="IPR001497">
    <property type="entry name" value="MethylDNA_cys_MeTrfase_AS"/>
</dbReference>
<evidence type="ECO:0000313" key="13">
    <source>
        <dbReference type="Proteomes" id="UP000824089"/>
    </source>
</evidence>
<keyword evidence="7 9" id="KW-0234">DNA repair</keyword>
<dbReference type="AlphaFoldDB" id="A0A9D1LAW0"/>
<dbReference type="Gene3D" id="3.30.160.70">
    <property type="entry name" value="Methylated DNA-protein cysteine methyltransferase domain"/>
    <property type="match status" value="1"/>
</dbReference>
<evidence type="ECO:0000256" key="5">
    <source>
        <dbReference type="ARBA" id="ARBA00022679"/>
    </source>
</evidence>
<comment type="similarity">
    <text evidence="2 9">Belongs to the MGMT family.</text>
</comment>
<feature type="active site" description="Nucleophile; methyl group acceptor" evidence="9">
    <location>
        <position position="134"/>
    </location>
</feature>
<dbReference type="PANTHER" id="PTHR10815:SF5">
    <property type="entry name" value="METHYLATED-DNA--PROTEIN-CYSTEINE METHYLTRANSFERASE"/>
    <property type="match status" value="1"/>
</dbReference>
<dbReference type="EC" id="2.1.1.63" evidence="9"/>
<dbReference type="FunFam" id="1.10.10.10:FF:000214">
    <property type="entry name" value="Methylated-DNA--protein-cysteine methyltransferase"/>
    <property type="match status" value="1"/>
</dbReference>
<dbReference type="GO" id="GO:0006307">
    <property type="term" value="P:DNA alkylation repair"/>
    <property type="evidence" value="ECO:0007669"/>
    <property type="project" value="UniProtKB-UniRule"/>
</dbReference>
<dbReference type="NCBIfam" id="TIGR00589">
    <property type="entry name" value="ogt"/>
    <property type="match status" value="1"/>
</dbReference>
<dbReference type="GO" id="GO:0005737">
    <property type="term" value="C:cytoplasm"/>
    <property type="evidence" value="ECO:0007669"/>
    <property type="project" value="UniProtKB-SubCell"/>
</dbReference>
<dbReference type="SUPFAM" id="SSF46767">
    <property type="entry name" value="Methylated DNA-protein cysteine methyltransferase, C-terminal domain"/>
    <property type="match status" value="1"/>
</dbReference>
<dbReference type="Pfam" id="PF01035">
    <property type="entry name" value="DNA_binding_1"/>
    <property type="match status" value="1"/>
</dbReference>
<comment type="subcellular location">
    <subcellularLocation>
        <location evidence="9">Cytoplasm</location>
    </subcellularLocation>
</comment>
<comment type="catalytic activity">
    <reaction evidence="8 9">
        <text>a 6-O-methyl-2'-deoxyguanosine in DNA + L-cysteinyl-[protein] = S-methyl-L-cysteinyl-[protein] + a 2'-deoxyguanosine in DNA</text>
        <dbReference type="Rhea" id="RHEA:24000"/>
        <dbReference type="Rhea" id="RHEA-COMP:10131"/>
        <dbReference type="Rhea" id="RHEA-COMP:10132"/>
        <dbReference type="Rhea" id="RHEA-COMP:11367"/>
        <dbReference type="Rhea" id="RHEA-COMP:11368"/>
        <dbReference type="ChEBI" id="CHEBI:29950"/>
        <dbReference type="ChEBI" id="CHEBI:82612"/>
        <dbReference type="ChEBI" id="CHEBI:85445"/>
        <dbReference type="ChEBI" id="CHEBI:85448"/>
        <dbReference type="EC" id="2.1.1.63"/>
    </reaction>
</comment>
<name>A0A9D1LAW0_9CLOT</name>
<dbReference type="Pfam" id="PF02870">
    <property type="entry name" value="Methyltransf_1N"/>
    <property type="match status" value="1"/>
</dbReference>
<keyword evidence="4 9" id="KW-0489">Methyltransferase</keyword>
<evidence type="ECO:0000256" key="9">
    <source>
        <dbReference type="HAMAP-Rule" id="MF_00772"/>
    </source>
</evidence>
<evidence type="ECO:0000256" key="1">
    <source>
        <dbReference type="ARBA" id="ARBA00001286"/>
    </source>
</evidence>
<dbReference type="SUPFAM" id="SSF53155">
    <property type="entry name" value="Methylated DNA-protein cysteine methyltransferase domain"/>
    <property type="match status" value="1"/>
</dbReference>
<organism evidence="12 13">
    <name type="scientific">Candidatus Egerieisoma faecipullorum</name>
    <dbReference type="NCBI Taxonomy" id="2840963"/>
    <lineage>
        <taxon>Bacteria</taxon>
        <taxon>Bacillati</taxon>
        <taxon>Bacillota</taxon>
        <taxon>Clostridia</taxon>
        <taxon>Eubacteriales</taxon>
        <taxon>Clostridiaceae</taxon>
        <taxon>Clostridiaceae incertae sedis</taxon>
        <taxon>Candidatus Egerieisoma</taxon>
    </lineage>
</organism>
<dbReference type="PANTHER" id="PTHR10815">
    <property type="entry name" value="METHYLATED-DNA--PROTEIN-CYSTEINE METHYLTRANSFERASE"/>
    <property type="match status" value="1"/>
</dbReference>
<protein>
    <recommendedName>
        <fullName evidence="9">Methylated-DNA--protein-cysteine methyltransferase</fullName>
        <ecNumber evidence="9">2.1.1.63</ecNumber>
    </recommendedName>
    <alternativeName>
        <fullName evidence="9">6-O-methylguanine-DNA methyltransferase</fullName>
        <shortName evidence="9">MGMT</shortName>
    </alternativeName>
    <alternativeName>
        <fullName evidence="9">O-6-methylguanine-DNA-alkyltransferase</fullName>
    </alternativeName>
</protein>
<evidence type="ECO:0000256" key="6">
    <source>
        <dbReference type="ARBA" id="ARBA00022763"/>
    </source>
</evidence>
<dbReference type="Gene3D" id="1.10.10.10">
    <property type="entry name" value="Winged helix-like DNA-binding domain superfamily/Winged helix DNA-binding domain"/>
    <property type="match status" value="1"/>
</dbReference>
<accession>A0A9D1LAW0</accession>
<evidence type="ECO:0000259" key="11">
    <source>
        <dbReference type="Pfam" id="PF02870"/>
    </source>
</evidence>
<proteinExistence type="inferred from homology"/>
<dbReference type="Proteomes" id="UP000824089">
    <property type="component" value="Unassembled WGS sequence"/>
</dbReference>
<feature type="domain" description="Methylated-DNA-[protein]-cysteine S-methyltransferase DNA binding" evidence="10">
    <location>
        <begin position="79"/>
        <end position="163"/>
    </location>
</feature>
<keyword evidence="6 9" id="KW-0227">DNA damage</keyword>
<dbReference type="PROSITE" id="PS00374">
    <property type="entry name" value="MGMT"/>
    <property type="match status" value="1"/>
</dbReference>
<comment type="caution">
    <text evidence="12">The sequence shown here is derived from an EMBL/GenBank/DDBJ whole genome shotgun (WGS) entry which is preliminary data.</text>
</comment>
<dbReference type="EMBL" id="DVMM01000193">
    <property type="protein sequence ID" value="HIU30366.1"/>
    <property type="molecule type" value="Genomic_DNA"/>
</dbReference>
<evidence type="ECO:0000256" key="4">
    <source>
        <dbReference type="ARBA" id="ARBA00022603"/>
    </source>
</evidence>
<reference evidence="12" key="1">
    <citation type="submission" date="2020-10" db="EMBL/GenBank/DDBJ databases">
        <authorList>
            <person name="Gilroy R."/>
        </authorList>
    </citation>
    <scope>NUCLEOTIDE SEQUENCE</scope>
    <source>
        <strain evidence="12">CHK195-4489</strain>
    </source>
</reference>
<sequence>MQYTDTYCSPLGGITLAGTEEALTGLWFNGQKYYPAALAPERAEKELPVFRLTKKWLDLYFQGKIPDFTPPLCPEGSAFRLSVWEILKQIPYGEVTTYGDIARQIAGQNQMESMSAQAVGGAVAHNPISILIPCHRVVGSGGSLTGYAGGIDKKLYLLKLEKVDTTKFTIPAK</sequence>
<dbReference type="InterPro" id="IPR008332">
    <property type="entry name" value="MethylG_MeTrfase_N"/>
</dbReference>